<reference evidence="4 5" key="1">
    <citation type="submission" date="2016-03" db="EMBL/GenBank/DDBJ databases">
        <title>EvidentialGene: Evidence-directed Construction of Genes on Genomes.</title>
        <authorList>
            <person name="Gilbert D.G."/>
            <person name="Choi J.-H."/>
            <person name="Mockaitis K."/>
            <person name="Colbourne J."/>
            <person name="Pfrender M."/>
        </authorList>
    </citation>
    <scope>NUCLEOTIDE SEQUENCE [LARGE SCALE GENOMIC DNA]</scope>
    <source>
        <strain evidence="4 5">Xinb3</strain>
        <tissue evidence="4">Complete organism</tissue>
    </source>
</reference>
<dbReference type="Proteomes" id="UP000076858">
    <property type="component" value="Unassembled WGS sequence"/>
</dbReference>
<protein>
    <recommendedName>
        <fullName evidence="3">CCHC-type domain-containing protein</fullName>
    </recommendedName>
</protein>
<evidence type="ECO:0000259" key="3">
    <source>
        <dbReference type="PROSITE" id="PS50158"/>
    </source>
</evidence>
<evidence type="ECO:0000313" key="5">
    <source>
        <dbReference type="Proteomes" id="UP000076858"/>
    </source>
</evidence>
<keyword evidence="5" id="KW-1185">Reference proteome</keyword>
<evidence type="ECO:0000256" key="2">
    <source>
        <dbReference type="SAM" id="MobiDB-lite"/>
    </source>
</evidence>
<organism evidence="4 5">
    <name type="scientific">Daphnia magna</name>
    <dbReference type="NCBI Taxonomy" id="35525"/>
    <lineage>
        <taxon>Eukaryota</taxon>
        <taxon>Metazoa</taxon>
        <taxon>Ecdysozoa</taxon>
        <taxon>Arthropoda</taxon>
        <taxon>Crustacea</taxon>
        <taxon>Branchiopoda</taxon>
        <taxon>Diplostraca</taxon>
        <taxon>Cladocera</taxon>
        <taxon>Anomopoda</taxon>
        <taxon>Daphniidae</taxon>
        <taxon>Daphnia</taxon>
    </lineage>
</organism>
<comment type="caution">
    <text evidence="4">The sequence shown here is derived from an EMBL/GenBank/DDBJ whole genome shotgun (WGS) entry which is preliminary data.</text>
</comment>
<dbReference type="GO" id="GO:0003676">
    <property type="term" value="F:nucleic acid binding"/>
    <property type="evidence" value="ECO:0007669"/>
    <property type="project" value="InterPro"/>
</dbReference>
<keyword evidence="1" id="KW-0479">Metal-binding</keyword>
<feature type="region of interest" description="Disordered" evidence="2">
    <location>
        <begin position="118"/>
        <end position="167"/>
    </location>
</feature>
<dbReference type="InterPro" id="IPR001878">
    <property type="entry name" value="Znf_CCHC"/>
</dbReference>
<evidence type="ECO:0000313" key="4">
    <source>
        <dbReference type="EMBL" id="KZR96099.1"/>
    </source>
</evidence>
<name>A0A164DTF8_9CRUS</name>
<feature type="domain" description="CCHC-type" evidence="3">
    <location>
        <begin position="98"/>
        <end position="111"/>
    </location>
</feature>
<sequence>PKTSAEFLAALKLHSEASELANRPDWAISVLGAAKGGAPPQKDARDELRDLVLELKAELAELKRVGKSTGSTTKREGVRSPQSSVSFASRTADGKPICHRCGKAGHIARFCMAEKVNDKRKEPARQCAEGGRDDSPDDRKGNWKEDKRDASRTGGATREKKVESREA</sequence>
<feature type="compositionally biased region" description="Polar residues" evidence="2">
    <location>
        <begin position="80"/>
        <end position="89"/>
    </location>
</feature>
<dbReference type="PROSITE" id="PS50158">
    <property type="entry name" value="ZF_CCHC"/>
    <property type="match status" value="1"/>
</dbReference>
<proteinExistence type="predicted"/>
<evidence type="ECO:0000256" key="1">
    <source>
        <dbReference type="PROSITE-ProRule" id="PRU00047"/>
    </source>
</evidence>
<keyword evidence="1" id="KW-0862">Zinc</keyword>
<feature type="region of interest" description="Disordered" evidence="2">
    <location>
        <begin position="63"/>
        <end position="96"/>
    </location>
</feature>
<gene>
    <name evidence="4" type="ORF">APZ42_009757</name>
</gene>
<accession>A0A164DTF8</accession>
<feature type="non-terminal residue" evidence="4">
    <location>
        <position position="1"/>
    </location>
</feature>
<keyword evidence="1" id="KW-0863">Zinc-finger</keyword>
<dbReference type="AlphaFoldDB" id="A0A164DTF8"/>
<dbReference type="EMBL" id="LRGB01026096">
    <property type="protein sequence ID" value="KZR96099.1"/>
    <property type="molecule type" value="Genomic_DNA"/>
</dbReference>
<dbReference type="InterPro" id="IPR036875">
    <property type="entry name" value="Znf_CCHC_sf"/>
</dbReference>
<dbReference type="SUPFAM" id="SSF57756">
    <property type="entry name" value="Retrovirus zinc finger-like domains"/>
    <property type="match status" value="1"/>
</dbReference>
<dbReference type="GO" id="GO:0008270">
    <property type="term" value="F:zinc ion binding"/>
    <property type="evidence" value="ECO:0007669"/>
    <property type="project" value="UniProtKB-KW"/>
</dbReference>